<keyword evidence="14 17" id="KW-0326">Glycosidase</keyword>
<keyword evidence="15" id="KW-0624">Polysaccharide degradation</keyword>
<evidence type="ECO:0000256" key="10">
    <source>
        <dbReference type="ARBA" id="ARBA00023136"/>
    </source>
</evidence>
<dbReference type="PANTHER" id="PTHR45708">
    <property type="entry name" value="ENDOCHITINASE"/>
    <property type="match status" value="1"/>
</dbReference>
<sequence length="335" mass="36659">MYTSSLLFLASVLGLSASAAVGPNFQQAVYWGQAPKQARLSHFCDNSQGIDILPLGFLSQFGNHTRPEGLIGQCNITLSDEGLNSPDCQQLATDIEYCQSQNKVILLSLGGELGKYGLDDEADAENLAMRLWAMYGPLQKGYKGPRPLGNVSVDGFDFDIEHDVGANYYPFLVTRLRDLFANDPSKKYYISGAPQCMLPDANMGDMIFNAEFDYLFLQYYNTPKCSARGEISGYDLAQGADQYFTFDAWEAFTRTAPSKSVQSKLFIGLPGSTTAANKDQYLNPTEALKLITQYKSHAGFAGVMVWDAGSSDSNVVNGCTFSQQIANILQKGKTC</sequence>
<dbReference type="GO" id="GO:0098552">
    <property type="term" value="C:side of membrane"/>
    <property type="evidence" value="ECO:0007669"/>
    <property type="project" value="UniProtKB-KW"/>
</dbReference>
<evidence type="ECO:0000256" key="16">
    <source>
        <dbReference type="ARBA" id="ARBA00025727"/>
    </source>
</evidence>
<dbReference type="InterPro" id="IPR001579">
    <property type="entry name" value="Glyco_hydro_18_chit_AS"/>
</dbReference>
<evidence type="ECO:0000256" key="15">
    <source>
        <dbReference type="ARBA" id="ARBA00023326"/>
    </source>
</evidence>
<dbReference type="SUPFAM" id="SSF51445">
    <property type="entry name" value="(Trans)glycosidases"/>
    <property type="match status" value="1"/>
</dbReference>
<evidence type="ECO:0000256" key="5">
    <source>
        <dbReference type="ARBA" id="ARBA00022622"/>
    </source>
</evidence>
<dbReference type="OMA" id="CQYAAGS"/>
<evidence type="ECO:0000256" key="3">
    <source>
        <dbReference type="ARBA" id="ARBA00012729"/>
    </source>
</evidence>
<keyword evidence="13" id="KW-0449">Lipoprotein</keyword>
<dbReference type="GO" id="GO:0008061">
    <property type="term" value="F:chitin binding"/>
    <property type="evidence" value="ECO:0007669"/>
    <property type="project" value="UniProtKB-KW"/>
</dbReference>
<evidence type="ECO:0000256" key="2">
    <source>
        <dbReference type="ARBA" id="ARBA00004609"/>
    </source>
</evidence>
<accession>A0A3E2HM19</accession>
<feature type="non-terminal residue" evidence="20">
    <location>
        <position position="335"/>
    </location>
</feature>
<evidence type="ECO:0000259" key="19">
    <source>
        <dbReference type="PROSITE" id="PS51910"/>
    </source>
</evidence>
<evidence type="ECO:0000256" key="9">
    <source>
        <dbReference type="ARBA" id="ARBA00023024"/>
    </source>
</evidence>
<feature type="signal peptide" evidence="18">
    <location>
        <begin position="1"/>
        <end position="19"/>
    </location>
</feature>
<dbReference type="CDD" id="cd02877">
    <property type="entry name" value="GH18_hevamine_XipI_class_III"/>
    <property type="match status" value="1"/>
</dbReference>
<comment type="similarity">
    <text evidence="16">Belongs to the glycosyl hydrolase 18 family. Chitinase class III subfamily.</text>
</comment>
<dbReference type="AlphaFoldDB" id="A0A3E2HM19"/>
<evidence type="ECO:0000313" key="21">
    <source>
        <dbReference type="Proteomes" id="UP000258309"/>
    </source>
</evidence>
<keyword evidence="21" id="KW-1185">Reference proteome</keyword>
<comment type="caution">
    <text evidence="20">The sequence shown here is derived from an EMBL/GenBank/DDBJ whole genome shotgun (WGS) entry which is preliminary data.</text>
</comment>
<proteinExistence type="inferred from homology"/>
<dbReference type="OrthoDB" id="6020543at2759"/>
<dbReference type="Gene3D" id="3.20.20.80">
    <property type="entry name" value="Glycosidases"/>
    <property type="match status" value="1"/>
</dbReference>
<evidence type="ECO:0000256" key="1">
    <source>
        <dbReference type="ARBA" id="ARBA00000822"/>
    </source>
</evidence>
<evidence type="ECO:0000256" key="4">
    <source>
        <dbReference type="ARBA" id="ARBA00022475"/>
    </source>
</evidence>
<dbReference type="EC" id="3.2.1.14" evidence="3"/>
<evidence type="ECO:0000256" key="17">
    <source>
        <dbReference type="RuleBase" id="RU000489"/>
    </source>
</evidence>
<keyword evidence="5" id="KW-0336">GPI-anchor</keyword>
<dbReference type="GO" id="GO:0005886">
    <property type="term" value="C:plasma membrane"/>
    <property type="evidence" value="ECO:0007669"/>
    <property type="project" value="UniProtKB-SubCell"/>
</dbReference>
<keyword evidence="7 18" id="KW-0732">Signal</keyword>
<evidence type="ECO:0000256" key="18">
    <source>
        <dbReference type="SAM" id="SignalP"/>
    </source>
</evidence>
<keyword evidence="11" id="KW-0325">Glycoprotein</keyword>
<dbReference type="InterPro" id="IPR045321">
    <property type="entry name" value="Cts1-like"/>
</dbReference>
<evidence type="ECO:0000256" key="13">
    <source>
        <dbReference type="ARBA" id="ARBA00023288"/>
    </source>
</evidence>
<keyword evidence="10" id="KW-0472">Membrane</keyword>
<evidence type="ECO:0000256" key="14">
    <source>
        <dbReference type="ARBA" id="ARBA00023295"/>
    </source>
</evidence>
<dbReference type="GO" id="GO:0005576">
    <property type="term" value="C:extracellular region"/>
    <property type="evidence" value="ECO:0007669"/>
    <property type="project" value="TreeGrafter"/>
</dbReference>
<dbReference type="PANTHER" id="PTHR45708:SF47">
    <property type="entry name" value="ENDOCHITINASE A"/>
    <property type="match status" value="1"/>
</dbReference>
<dbReference type="GO" id="GO:0006032">
    <property type="term" value="P:chitin catabolic process"/>
    <property type="evidence" value="ECO:0007669"/>
    <property type="project" value="UniProtKB-KW"/>
</dbReference>
<keyword evidence="12" id="KW-0119">Carbohydrate metabolism</keyword>
<evidence type="ECO:0000256" key="12">
    <source>
        <dbReference type="ARBA" id="ARBA00023277"/>
    </source>
</evidence>
<dbReference type="GO" id="GO:0000272">
    <property type="term" value="P:polysaccharide catabolic process"/>
    <property type="evidence" value="ECO:0007669"/>
    <property type="project" value="UniProtKB-KW"/>
</dbReference>
<keyword evidence="8 17" id="KW-0378">Hydrolase</keyword>
<organism evidence="20 21">
    <name type="scientific">Scytalidium lignicola</name>
    <name type="common">Hyphomycete</name>
    <dbReference type="NCBI Taxonomy" id="5539"/>
    <lineage>
        <taxon>Eukaryota</taxon>
        <taxon>Fungi</taxon>
        <taxon>Dikarya</taxon>
        <taxon>Ascomycota</taxon>
        <taxon>Pezizomycotina</taxon>
        <taxon>Leotiomycetes</taxon>
        <taxon>Leotiomycetes incertae sedis</taxon>
        <taxon>Scytalidium</taxon>
    </lineage>
</organism>
<evidence type="ECO:0000256" key="11">
    <source>
        <dbReference type="ARBA" id="ARBA00023180"/>
    </source>
</evidence>
<dbReference type="InterPro" id="IPR001223">
    <property type="entry name" value="Glyco_hydro18_cat"/>
</dbReference>
<comment type="catalytic activity">
    <reaction evidence="1">
        <text>Random endo-hydrolysis of N-acetyl-beta-D-glucosaminide (1-&gt;4)-beta-linkages in chitin and chitodextrins.</text>
        <dbReference type="EC" id="3.2.1.14"/>
    </reaction>
</comment>
<dbReference type="Pfam" id="PF00704">
    <property type="entry name" value="Glyco_hydro_18"/>
    <property type="match status" value="1"/>
</dbReference>
<evidence type="ECO:0000313" key="20">
    <source>
        <dbReference type="EMBL" id="RFU34283.1"/>
    </source>
</evidence>
<protein>
    <recommendedName>
        <fullName evidence="3">chitinase</fullName>
        <ecNumber evidence="3">3.2.1.14</ecNumber>
    </recommendedName>
</protein>
<dbReference type="GO" id="GO:0008843">
    <property type="term" value="F:endochitinase activity"/>
    <property type="evidence" value="ECO:0007669"/>
    <property type="project" value="UniProtKB-EC"/>
</dbReference>
<feature type="chain" id="PRO_5017778451" description="chitinase" evidence="18">
    <location>
        <begin position="20"/>
        <end position="335"/>
    </location>
</feature>
<dbReference type="InterPro" id="IPR050542">
    <property type="entry name" value="Glycosyl_Hydrlase18_Chitinase"/>
</dbReference>
<keyword evidence="4" id="KW-1003">Cell membrane</keyword>
<dbReference type="InterPro" id="IPR017853">
    <property type="entry name" value="GH"/>
</dbReference>
<evidence type="ECO:0000256" key="8">
    <source>
        <dbReference type="ARBA" id="ARBA00022801"/>
    </source>
</evidence>
<evidence type="ECO:0000256" key="6">
    <source>
        <dbReference type="ARBA" id="ARBA00022669"/>
    </source>
</evidence>
<comment type="subcellular location">
    <subcellularLocation>
        <location evidence="2">Cell membrane</location>
        <topology evidence="2">Lipid-anchor</topology>
        <topology evidence="2">GPI-anchor</topology>
    </subcellularLocation>
</comment>
<dbReference type="EMBL" id="NCSJ02000023">
    <property type="protein sequence ID" value="RFU34283.1"/>
    <property type="molecule type" value="Genomic_DNA"/>
</dbReference>
<keyword evidence="6" id="KW-0147">Chitin-binding</keyword>
<dbReference type="PROSITE" id="PS01095">
    <property type="entry name" value="GH18_1"/>
    <property type="match status" value="1"/>
</dbReference>
<dbReference type="PROSITE" id="PS51910">
    <property type="entry name" value="GH18_2"/>
    <property type="match status" value="1"/>
</dbReference>
<gene>
    <name evidence="20" type="ORF">B7463_g2091</name>
</gene>
<keyword evidence="9" id="KW-0146">Chitin degradation</keyword>
<reference evidence="20 21" key="1">
    <citation type="submission" date="2018-05" db="EMBL/GenBank/DDBJ databases">
        <title>Draft genome sequence of Scytalidium lignicola DSM 105466, a ubiquitous saprotrophic fungus.</title>
        <authorList>
            <person name="Buettner E."/>
            <person name="Gebauer A.M."/>
            <person name="Hofrichter M."/>
            <person name="Liers C."/>
            <person name="Kellner H."/>
        </authorList>
    </citation>
    <scope>NUCLEOTIDE SEQUENCE [LARGE SCALE GENOMIC DNA]</scope>
    <source>
        <strain evidence="20 21">DSM 105466</strain>
    </source>
</reference>
<dbReference type="Proteomes" id="UP000258309">
    <property type="component" value="Unassembled WGS sequence"/>
</dbReference>
<evidence type="ECO:0000256" key="7">
    <source>
        <dbReference type="ARBA" id="ARBA00022729"/>
    </source>
</evidence>
<feature type="non-terminal residue" evidence="20">
    <location>
        <position position="1"/>
    </location>
</feature>
<name>A0A3E2HM19_SCYLI</name>
<feature type="domain" description="GH18" evidence="19">
    <location>
        <begin position="25"/>
        <end position="332"/>
    </location>
</feature>